<comment type="subcellular location">
    <subcellularLocation>
        <location evidence="9">Cell membrane</location>
        <topology evidence="9">Multi-pass membrane protein</topology>
    </subcellularLocation>
    <subcellularLocation>
        <location evidence="1">Membrane</location>
        <topology evidence="1">Multi-pass membrane protein</topology>
    </subcellularLocation>
</comment>
<comment type="similarity">
    <text evidence="2 9">Belongs to the ammonia transporter channel (TC 1.A.11.2) family.</text>
</comment>
<organism evidence="12 13">
    <name type="scientific">Micromonospora polyrhachis</name>
    <dbReference type="NCBI Taxonomy" id="1282883"/>
    <lineage>
        <taxon>Bacteria</taxon>
        <taxon>Bacillati</taxon>
        <taxon>Actinomycetota</taxon>
        <taxon>Actinomycetes</taxon>
        <taxon>Micromonosporales</taxon>
        <taxon>Micromonosporaceae</taxon>
        <taxon>Micromonospora</taxon>
    </lineage>
</organism>
<evidence type="ECO:0000256" key="7">
    <source>
        <dbReference type="ARBA" id="ARBA00023177"/>
    </source>
</evidence>
<evidence type="ECO:0000256" key="8">
    <source>
        <dbReference type="ARBA" id="ARBA00050025"/>
    </source>
</evidence>
<evidence type="ECO:0000256" key="6">
    <source>
        <dbReference type="ARBA" id="ARBA00023136"/>
    </source>
</evidence>
<dbReference type="Proteomes" id="UP000578819">
    <property type="component" value="Unassembled WGS sequence"/>
</dbReference>
<feature type="transmembrane region" description="Helical" evidence="9">
    <location>
        <begin position="133"/>
        <end position="154"/>
    </location>
</feature>
<protein>
    <recommendedName>
        <fullName evidence="8 9">Ammonium transporter</fullName>
    </recommendedName>
</protein>
<feature type="transmembrane region" description="Helical" evidence="9">
    <location>
        <begin position="265"/>
        <end position="282"/>
    </location>
</feature>
<reference evidence="12 13" key="1">
    <citation type="submission" date="2020-08" db="EMBL/GenBank/DDBJ databases">
        <title>Sequencing the genomes of 1000 actinobacteria strains.</title>
        <authorList>
            <person name="Klenk H.-P."/>
        </authorList>
    </citation>
    <scope>NUCLEOTIDE SEQUENCE [LARGE SCALE GENOMIC DNA]</scope>
    <source>
        <strain evidence="12 13">DSM 45886</strain>
    </source>
</reference>
<dbReference type="PANTHER" id="PTHR43029">
    <property type="entry name" value="AMMONIUM TRANSPORTER MEP2"/>
    <property type="match status" value="1"/>
</dbReference>
<evidence type="ECO:0000256" key="10">
    <source>
        <dbReference type="SAM" id="MobiDB-lite"/>
    </source>
</evidence>
<evidence type="ECO:0000313" key="13">
    <source>
        <dbReference type="Proteomes" id="UP000578819"/>
    </source>
</evidence>
<dbReference type="EMBL" id="JACHJW010000001">
    <property type="protein sequence ID" value="MBB4957511.1"/>
    <property type="molecule type" value="Genomic_DNA"/>
</dbReference>
<evidence type="ECO:0000256" key="4">
    <source>
        <dbReference type="ARBA" id="ARBA00022692"/>
    </source>
</evidence>
<keyword evidence="13" id="KW-1185">Reference proteome</keyword>
<keyword evidence="4 9" id="KW-0812">Transmembrane</keyword>
<feature type="transmembrane region" description="Helical" evidence="9">
    <location>
        <begin position="174"/>
        <end position="193"/>
    </location>
</feature>
<dbReference type="GO" id="GO:0008519">
    <property type="term" value="F:ammonium channel activity"/>
    <property type="evidence" value="ECO:0007669"/>
    <property type="project" value="InterPro"/>
</dbReference>
<dbReference type="NCBIfam" id="TIGR00836">
    <property type="entry name" value="amt"/>
    <property type="match status" value="1"/>
</dbReference>
<dbReference type="SUPFAM" id="SSF111352">
    <property type="entry name" value="Ammonium transporter"/>
    <property type="match status" value="1"/>
</dbReference>
<dbReference type="PANTHER" id="PTHR43029:SF10">
    <property type="entry name" value="AMMONIUM TRANSPORTER MEP2"/>
    <property type="match status" value="1"/>
</dbReference>
<evidence type="ECO:0000256" key="9">
    <source>
        <dbReference type="RuleBase" id="RU362002"/>
    </source>
</evidence>
<feature type="compositionally biased region" description="Low complexity" evidence="10">
    <location>
        <begin position="454"/>
        <end position="463"/>
    </location>
</feature>
<dbReference type="InterPro" id="IPR024041">
    <property type="entry name" value="NH4_transpt_AmtB-like_dom"/>
</dbReference>
<feature type="transmembrane region" description="Helical" evidence="9">
    <location>
        <begin position="101"/>
        <end position="121"/>
    </location>
</feature>
<dbReference type="PROSITE" id="PS01219">
    <property type="entry name" value="AMMONIUM_TRANSP"/>
    <property type="match status" value="1"/>
</dbReference>
<evidence type="ECO:0000259" key="11">
    <source>
        <dbReference type="Pfam" id="PF00909"/>
    </source>
</evidence>
<evidence type="ECO:0000256" key="5">
    <source>
        <dbReference type="ARBA" id="ARBA00022989"/>
    </source>
</evidence>
<dbReference type="RefSeq" id="WP_184533563.1">
    <property type="nucleotide sequence ID" value="NZ_JACHJW010000001.1"/>
</dbReference>
<evidence type="ECO:0000256" key="3">
    <source>
        <dbReference type="ARBA" id="ARBA00022448"/>
    </source>
</evidence>
<dbReference type="AlphaFoldDB" id="A0A7W7WMU9"/>
<feature type="transmembrane region" description="Helical" evidence="9">
    <location>
        <begin position="320"/>
        <end position="341"/>
    </location>
</feature>
<proteinExistence type="inferred from homology"/>
<evidence type="ECO:0000313" key="12">
    <source>
        <dbReference type="EMBL" id="MBB4957511.1"/>
    </source>
</evidence>
<evidence type="ECO:0000256" key="2">
    <source>
        <dbReference type="ARBA" id="ARBA00005887"/>
    </source>
</evidence>
<evidence type="ECO:0000256" key="1">
    <source>
        <dbReference type="ARBA" id="ARBA00004141"/>
    </source>
</evidence>
<feature type="transmembrane region" description="Helical" evidence="9">
    <location>
        <begin position="12"/>
        <end position="33"/>
    </location>
</feature>
<keyword evidence="3 9" id="KW-0813">Transport</keyword>
<feature type="transmembrane region" description="Helical" evidence="9">
    <location>
        <begin position="205"/>
        <end position="224"/>
    </location>
</feature>
<keyword evidence="6 9" id="KW-0472">Membrane</keyword>
<dbReference type="GO" id="GO:0005886">
    <property type="term" value="C:plasma membrane"/>
    <property type="evidence" value="ECO:0007669"/>
    <property type="project" value="UniProtKB-SubCell"/>
</dbReference>
<feature type="transmembrane region" description="Helical" evidence="9">
    <location>
        <begin position="236"/>
        <end position="258"/>
    </location>
</feature>
<dbReference type="Gene3D" id="1.10.3430.10">
    <property type="entry name" value="Ammonium transporter AmtB like domains"/>
    <property type="match status" value="1"/>
</dbReference>
<accession>A0A7W7WMU9</accession>
<sequence>MPEAPTIDTGNTAWLLVSSALVLLMTPGLALFYGGLNRSKGVLNMMMMSFSSIGLISILWLFYGFSVAFGDDVNGVWGNLGQYLGTKTFLAETDLWGETGIPLYVFMAFQMMFAIITVALISGSISDRAKFSGWLLFAFGWATLVYFPVAHMVWGGGFIGADIGALDFAGGTAVHINAGAAALALALVLGKRVGWPREGMKPHNVPMVALGTGLLWFGWFGFNAGSELTVDAITGIAFLNTQVCTAAAILGWIVVEWLRNGKPTLVGASSGAVAGLVAITPACAFVAPWAAVLLGLVAGAVCALAVGLKYRLGFDDSLDVVGVHFVGGWIGCLWIGLFGTSQISSLVANEGLFYGGGLAQLGAQALSALIVSVLSFVIAYALGFAIEKTIGFRVTQEAEVDGIDIAEHAESGYDLSPAGGGGGGGAFALAGIGTPSSKPTASVEEAEPVEEVEPAAPVEPAEPVSEKVAG</sequence>
<name>A0A7W7WMU9_9ACTN</name>
<keyword evidence="7 9" id="KW-0924">Ammonia transport</keyword>
<comment type="caution">
    <text evidence="12">The sequence shown here is derived from an EMBL/GenBank/DDBJ whole genome shotgun (WGS) entry which is preliminary data.</text>
</comment>
<feature type="region of interest" description="Disordered" evidence="10">
    <location>
        <begin position="426"/>
        <end position="470"/>
    </location>
</feature>
<feature type="domain" description="Ammonium transporter AmtB-like" evidence="11">
    <location>
        <begin position="13"/>
        <end position="413"/>
    </location>
</feature>
<feature type="transmembrane region" description="Helical" evidence="9">
    <location>
        <begin position="361"/>
        <end position="386"/>
    </location>
</feature>
<dbReference type="InterPro" id="IPR018047">
    <property type="entry name" value="Ammonium_transpt_CS"/>
</dbReference>
<dbReference type="Pfam" id="PF00909">
    <property type="entry name" value="Ammonium_transp"/>
    <property type="match status" value="1"/>
</dbReference>
<feature type="compositionally biased region" description="Acidic residues" evidence="10">
    <location>
        <begin position="444"/>
        <end position="453"/>
    </location>
</feature>
<feature type="transmembrane region" description="Helical" evidence="9">
    <location>
        <begin position="288"/>
        <end position="308"/>
    </location>
</feature>
<keyword evidence="5 9" id="KW-1133">Transmembrane helix</keyword>
<dbReference type="InterPro" id="IPR001905">
    <property type="entry name" value="Ammonium_transpt"/>
</dbReference>
<dbReference type="InterPro" id="IPR029020">
    <property type="entry name" value="Ammonium/urea_transptr"/>
</dbReference>
<gene>
    <name evidence="12" type="ORF">FHR38_001244</name>
</gene>
<feature type="transmembrane region" description="Helical" evidence="9">
    <location>
        <begin position="45"/>
        <end position="63"/>
    </location>
</feature>